<evidence type="ECO:0000313" key="3">
    <source>
        <dbReference type="Proteomes" id="UP000002432"/>
    </source>
</evidence>
<evidence type="ECO:0000256" key="1">
    <source>
        <dbReference type="SAM" id="Phobius"/>
    </source>
</evidence>
<name>Q1IS47_KORVE</name>
<feature type="transmembrane region" description="Helical" evidence="1">
    <location>
        <begin position="62"/>
        <end position="81"/>
    </location>
</feature>
<protein>
    <submittedName>
        <fullName evidence="2">Uncharacterized protein</fullName>
    </submittedName>
</protein>
<accession>Q1IS47</accession>
<reference evidence="2 3" key="1">
    <citation type="journal article" date="2009" name="Appl. Environ. Microbiol.">
        <title>Three genomes from the phylum Acidobacteria provide insight into the lifestyles of these microorganisms in soils.</title>
        <authorList>
            <person name="Ward N.L."/>
            <person name="Challacombe J.F."/>
            <person name="Janssen P.H."/>
            <person name="Henrissat B."/>
            <person name="Coutinho P.M."/>
            <person name="Wu M."/>
            <person name="Xie G."/>
            <person name="Haft D.H."/>
            <person name="Sait M."/>
            <person name="Badger J."/>
            <person name="Barabote R.D."/>
            <person name="Bradley B."/>
            <person name="Brettin T.S."/>
            <person name="Brinkac L.M."/>
            <person name="Bruce D."/>
            <person name="Creasy T."/>
            <person name="Daugherty S.C."/>
            <person name="Davidsen T.M."/>
            <person name="DeBoy R.T."/>
            <person name="Detter J.C."/>
            <person name="Dodson R.J."/>
            <person name="Durkin A.S."/>
            <person name="Ganapathy A."/>
            <person name="Gwinn-Giglio M."/>
            <person name="Han C.S."/>
            <person name="Khouri H."/>
            <person name="Kiss H."/>
            <person name="Kothari S.P."/>
            <person name="Madupu R."/>
            <person name="Nelson K.E."/>
            <person name="Nelson W.C."/>
            <person name="Paulsen I."/>
            <person name="Penn K."/>
            <person name="Ren Q."/>
            <person name="Rosovitz M.J."/>
            <person name="Selengut J.D."/>
            <person name="Shrivastava S."/>
            <person name="Sullivan S.A."/>
            <person name="Tapia R."/>
            <person name="Thompson L.S."/>
            <person name="Watkins K.L."/>
            <person name="Yang Q."/>
            <person name="Yu C."/>
            <person name="Zafar N."/>
            <person name="Zhou L."/>
            <person name="Kuske C.R."/>
        </authorList>
    </citation>
    <scope>NUCLEOTIDE SEQUENCE [LARGE SCALE GENOMIC DNA]</scope>
    <source>
        <strain evidence="2 3">Ellin345</strain>
    </source>
</reference>
<sequence length="110" mass="12612">MSGSVTVRNRSSAFSILPRRIIMRDLHDATLIKLKAGLFLLLGVLASGLLLADRPAWRRLALLSITVWAFCRLYYFAFYVIERYLDPTYRFSGLISAVRYLAKRRATLGR</sequence>
<keyword evidence="1" id="KW-0812">Transmembrane</keyword>
<dbReference type="eggNOG" id="ENOG50330SQ">
    <property type="taxonomic scope" value="Bacteria"/>
</dbReference>
<dbReference type="EMBL" id="CP000360">
    <property type="protein sequence ID" value="ABF40303.1"/>
    <property type="molecule type" value="Genomic_DNA"/>
</dbReference>
<evidence type="ECO:0000313" key="2">
    <source>
        <dbReference type="EMBL" id="ABF40303.1"/>
    </source>
</evidence>
<keyword evidence="3" id="KW-1185">Reference proteome</keyword>
<gene>
    <name evidence="2" type="ordered locus">Acid345_1301</name>
</gene>
<dbReference type="Proteomes" id="UP000002432">
    <property type="component" value="Chromosome"/>
</dbReference>
<keyword evidence="1" id="KW-1133">Transmembrane helix</keyword>
<dbReference type="HOGENOM" id="CLU_173213_0_0_0"/>
<organism evidence="2 3">
    <name type="scientific">Koribacter versatilis (strain Ellin345)</name>
    <dbReference type="NCBI Taxonomy" id="204669"/>
    <lineage>
        <taxon>Bacteria</taxon>
        <taxon>Pseudomonadati</taxon>
        <taxon>Acidobacteriota</taxon>
        <taxon>Terriglobia</taxon>
        <taxon>Terriglobales</taxon>
        <taxon>Candidatus Korobacteraceae</taxon>
        <taxon>Candidatus Korobacter</taxon>
    </lineage>
</organism>
<dbReference type="EnsemblBacteria" id="ABF40303">
    <property type="protein sequence ID" value="ABF40303"/>
    <property type="gene ID" value="Acid345_1301"/>
</dbReference>
<dbReference type="KEGG" id="aba:Acid345_1301"/>
<dbReference type="AlphaFoldDB" id="Q1IS47"/>
<proteinExistence type="predicted"/>
<keyword evidence="1" id="KW-0472">Membrane</keyword>